<dbReference type="PROSITE" id="PS01136">
    <property type="entry name" value="UPF0034"/>
    <property type="match status" value="1"/>
</dbReference>
<feature type="domain" description="DUS-like FMN-binding" evidence="12">
    <location>
        <begin position="13"/>
        <end position="327"/>
    </location>
</feature>
<accession>A0AB39V7A6</accession>
<comment type="cofactor">
    <cofactor evidence="1 9 11">
        <name>FMN</name>
        <dbReference type="ChEBI" id="CHEBI:58210"/>
    </cofactor>
</comment>
<dbReference type="EC" id="1.3.1.-" evidence="9"/>
<feature type="binding site" evidence="11">
    <location>
        <position position="138"/>
    </location>
    <ligand>
        <name>FMN</name>
        <dbReference type="ChEBI" id="CHEBI:58210"/>
    </ligand>
</feature>
<dbReference type="Pfam" id="PF01207">
    <property type="entry name" value="Dus"/>
    <property type="match status" value="1"/>
</dbReference>
<evidence type="ECO:0000256" key="10">
    <source>
        <dbReference type="PIRSR" id="PIRSR006621-1"/>
    </source>
</evidence>
<evidence type="ECO:0000256" key="11">
    <source>
        <dbReference type="PIRSR" id="PIRSR006621-2"/>
    </source>
</evidence>
<dbReference type="Gene3D" id="1.20.120.1460">
    <property type="match status" value="1"/>
</dbReference>
<keyword evidence="6" id="KW-0521">NADP</keyword>
<dbReference type="PANTHER" id="PTHR42907:SF1">
    <property type="entry name" value="FMN-LINKED OXIDOREDUCTASES SUPERFAMILY PROTEIN"/>
    <property type="match status" value="1"/>
</dbReference>
<name>A0AB39V7A6_9FUSO</name>
<dbReference type="NCBIfam" id="NF008774">
    <property type="entry name" value="PRK11815.1"/>
    <property type="match status" value="1"/>
</dbReference>
<keyword evidence="2" id="KW-0820">tRNA-binding</keyword>
<evidence type="ECO:0000256" key="1">
    <source>
        <dbReference type="ARBA" id="ARBA00001917"/>
    </source>
</evidence>
<feature type="binding site" evidence="11">
    <location>
        <position position="182"/>
    </location>
    <ligand>
        <name>FMN</name>
        <dbReference type="ChEBI" id="CHEBI:58210"/>
    </ligand>
</feature>
<dbReference type="GO" id="GO:0000049">
    <property type="term" value="F:tRNA binding"/>
    <property type="evidence" value="ECO:0007669"/>
    <property type="project" value="UniProtKB-KW"/>
</dbReference>
<evidence type="ECO:0000256" key="2">
    <source>
        <dbReference type="ARBA" id="ARBA00022555"/>
    </source>
</evidence>
<dbReference type="AlphaFoldDB" id="A0AB39V7A6"/>
<dbReference type="InterPro" id="IPR001269">
    <property type="entry name" value="DUS_fam"/>
</dbReference>
<dbReference type="PIRSF" id="PIRSF006621">
    <property type="entry name" value="Dus"/>
    <property type="match status" value="1"/>
</dbReference>
<keyword evidence="5 9" id="KW-0819">tRNA processing</keyword>
<evidence type="ECO:0000256" key="3">
    <source>
        <dbReference type="ARBA" id="ARBA00022630"/>
    </source>
</evidence>
<dbReference type="PANTHER" id="PTHR42907">
    <property type="entry name" value="FMN-LINKED OXIDOREDUCTASES SUPERFAMILY PROTEIN"/>
    <property type="match status" value="1"/>
</dbReference>
<proteinExistence type="inferred from homology"/>
<sequence>MKGKNIVKNVISIAPMVDRTDRNFRNFVRMINRDVLLYTEMITAQAIINTKDLDYLLDFDKIENPIVLQIAATNPKEAYEAVRIAEKYNYDEINLNVGCPSDRVSGNMMGAYLMAFPEIVADIIKAMKDATDKPVSIKHRIGIDGKNILPDYFERTLLDQYEDMKNFINITEKAGVNKYIIHARIAILAGLDPKQNRSIPPLRYDEVYRVKKENPDLHIEINGEIKTVDEIDKHLKHTDSVMMGREIYDNPMILTEFGKYYGKDINITREEIIEKMIYYVENMEKQNIRPHLFLMHAHGLFHNVCGSKYWKRKINDPKADSRLLRTLLNEINYNY</sequence>
<feature type="active site" description="Proton donor" evidence="10">
    <location>
        <position position="99"/>
    </location>
</feature>
<dbReference type="KEGG" id="lala:AB8B28_05960"/>
<organism evidence="13">
    <name type="scientific">Leptotrichia alba</name>
    <dbReference type="NCBI Taxonomy" id="3239304"/>
    <lineage>
        <taxon>Bacteria</taxon>
        <taxon>Fusobacteriati</taxon>
        <taxon>Fusobacteriota</taxon>
        <taxon>Fusobacteriia</taxon>
        <taxon>Fusobacteriales</taxon>
        <taxon>Leptotrichiaceae</taxon>
        <taxon>Leptotrichia</taxon>
    </lineage>
</organism>
<dbReference type="GO" id="GO:0050660">
    <property type="term" value="F:flavin adenine dinucleotide binding"/>
    <property type="evidence" value="ECO:0007669"/>
    <property type="project" value="InterPro"/>
</dbReference>
<evidence type="ECO:0000313" key="13">
    <source>
        <dbReference type="EMBL" id="XDU63380.1"/>
    </source>
</evidence>
<feature type="binding site" evidence="11">
    <location>
        <position position="69"/>
    </location>
    <ligand>
        <name>FMN</name>
        <dbReference type="ChEBI" id="CHEBI:58210"/>
    </ligand>
</feature>
<dbReference type="RefSeq" id="WP_369717476.1">
    <property type="nucleotide sequence ID" value="NZ_CP165647.1"/>
</dbReference>
<evidence type="ECO:0000256" key="9">
    <source>
        <dbReference type="PIRNR" id="PIRNR006621"/>
    </source>
</evidence>
<comment type="similarity">
    <text evidence="9">Belongs to the dus family.</text>
</comment>
<dbReference type="SUPFAM" id="SSF51395">
    <property type="entry name" value="FMN-linked oxidoreductases"/>
    <property type="match status" value="1"/>
</dbReference>
<dbReference type="InterPro" id="IPR004653">
    <property type="entry name" value="DusA"/>
</dbReference>
<dbReference type="GO" id="GO:0017150">
    <property type="term" value="F:tRNA dihydrouridine synthase activity"/>
    <property type="evidence" value="ECO:0007669"/>
    <property type="project" value="InterPro"/>
</dbReference>
<dbReference type="CDD" id="cd02801">
    <property type="entry name" value="DUS_like_FMN"/>
    <property type="match status" value="1"/>
</dbReference>
<evidence type="ECO:0000256" key="4">
    <source>
        <dbReference type="ARBA" id="ARBA00022643"/>
    </source>
</evidence>
<dbReference type="EMBL" id="CP165647">
    <property type="protein sequence ID" value="XDU63380.1"/>
    <property type="molecule type" value="Genomic_DNA"/>
</dbReference>
<keyword evidence="7" id="KW-0694">RNA-binding</keyword>
<evidence type="ECO:0000256" key="5">
    <source>
        <dbReference type="ARBA" id="ARBA00022694"/>
    </source>
</evidence>
<feature type="binding site" evidence="11">
    <location>
        <begin position="244"/>
        <end position="245"/>
    </location>
    <ligand>
        <name>FMN</name>
        <dbReference type="ChEBI" id="CHEBI:58210"/>
    </ligand>
</feature>
<comment type="function">
    <text evidence="9">Catalyzes the synthesis of 5,6-dihydrouridine (D), a modified base found in the D-loop of most tRNAs, via the reduction of the C5-C6 double bond in target uridines.</text>
</comment>
<gene>
    <name evidence="13" type="primary">dusA</name>
    <name evidence="13" type="ORF">AB8B28_05960</name>
</gene>
<dbReference type="InterPro" id="IPR013785">
    <property type="entry name" value="Aldolase_TIM"/>
</dbReference>
<evidence type="ECO:0000256" key="7">
    <source>
        <dbReference type="ARBA" id="ARBA00022884"/>
    </source>
</evidence>
<keyword evidence="11" id="KW-0547">Nucleotide-binding</keyword>
<keyword evidence="3 9" id="KW-0285">Flavoprotein</keyword>
<keyword evidence="4 9" id="KW-0288">FMN</keyword>
<evidence type="ECO:0000259" key="12">
    <source>
        <dbReference type="Pfam" id="PF01207"/>
    </source>
</evidence>
<protein>
    <recommendedName>
        <fullName evidence="9">tRNA-dihydrouridine synthase</fullName>
        <ecNumber evidence="9">1.3.1.-</ecNumber>
    </recommendedName>
</protein>
<evidence type="ECO:0000256" key="8">
    <source>
        <dbReference type="ARBA" id="ARBA00023002"/>
    </source>
</evidence>
<dbReference type="InterPro" id="IPR018517">
    <property type="entry name" value="tRNA_hU_synthase_CS"/>
</dbReference>
<dbReference type="InterPro" id="IPR035587">
    <property type="entry name" value="DUS-like_FMN-bd"/>
</dbReference>
<keyword evidence="8 9" id="KW-0560">Oxidoreductase</keyword>
<evidence type="ECO:0000256" key="6">
    <source>
        <dbReference type="ARBA" id="ARBA00022857"/>
    </source>
</evidence>
<dbReference type="Gene3D" id="3.20.20.70">
    <property type="entry name" value="Aldolase class I"/>
    <property type="match status" value="1"/>
</dbReference>
<reference evidence="13" key="1">
    <citation type="submission" date="2024-07" db="EMBL/GenBank/DDBJ databases">
        <authorList>
            <person name="Li X.-J."/>
            <person name="Wang X."/>
        </authorList>
    </citation>
    <scope>NUCLEOTIDE SEQUENCE</scope>
    <source>
        <strain evidence="13">HSP-536</strain>
    </source>
</reference>
<feature type="binding site" evidence="11">
    <location>
        <begin position="15"/>
        <end position="17"/>
    </location>
    <ligand>
        <name>FMN</name>
        <dbReference type="ChEBI" id="CHEBI:58210"/>
    </ligand>
</feature>